<evidence type="ECO:0000259" key="6">
    <source>
        <dbReference type="PROSITE" id="PS50850"/>
    </source>
</evidence>
<evidence type="ECO:0000256" key="5">
    <source>
        <dbReference type="SAM" id="Phobius"/>
    </source>
</evidence>
<sequence length="397" mass="40620">MVKVEGAQARQSRRGSHLMVGLLAAAVATFGELYAVQGVLTGLARDFRLSSADSALAVSAGTTGLACGVFGWTLVAERIGRLQAMRVSVFGAALLGILSCLAPSFALLVGLRFTTGALLGGVPVLAVAYVYEILDGARAAAAATAYISGTTLGGASGRLIAGPLAGPLGWRGALLVVSALCLLAAVAFVALTPRPDGRPAPAGRQWPRIGDCLRSRALRPLYLQALVLTGCFVAVYNFLAFRLEAPPYGLPSALTSLIFVTYLSGTASSRLAGSWLTRHGARRTMVVGLLTMVVGVALLAATPLPVLIAGLIIFTAGFFLAHAAAVATTGAVSDPMHRGQASALYNVHFYVGSGVGGWLLGYAFVLGGWGTMSAAIVVALLALAAGHMMSGRDRPVG</sequence>
<dbReference type="RefSeq" id="WP_219080625.1">
    <property type="nucleotide sequence ID" value="NZ_CP079216.1"/>
</dbReference>
<feature type="transmembrane region" description="Helical" evidence="5">
    <location>
        <begin position="113"/>
        <end position="131"/>
    </location>
</feature>
<keyword evidence="3" id="KW-0813">Transport</keyword>
<evidence type="ECO:0000313" key="8">
    <source>
        <dbReference type="Proteomes" id="UP000824504"/>
    </source>
</evidence>
<evidence type="ECO:0000256" key="2">
    <source>
        <dbReference type="ARBA" id="ARBA00008335"/>
    </source>
</evidence>
<dbReference type="PANTHER" id="PTHR43271:SF1">
    <property type="entry name" value="INNER MEMBRANE TRANSPORT PROTEIN YNFM"/>
    <property type="match status" value="1"/>
</dbReference>
<comment type="subcellular location">
    <subcellularLocation>
        <location evidence="1">Cell membrane</location>
        <topology evidence="1">Multi-pass membrane protein</topology>
    </subcellularLocation>
</comment>
<dbReference type="InterPro" id="IPR020846">
    <property type="entry name" value="MFS_dom"/>
</dbReference>
<feature type="transmembrane region" description="Helical" evidence="5">
    <location>
        <begin position="221"/>
        <end position="241"/>
    </location>
</feature>
<feature type="transmembrane region" description="Helical" evidence="5">
    <location>
        <begin position="371"/>
        <end position="389"/>
    </location>
</feature>
<feature type="transmembrane region" description="Helical" evidence="5">
    <location>
        <begin position="87"/>
        <end position="107"/>
    </location>
</feature>
<comment type="similarity">
    <text evidence="2">Belongs to the major facilitator superfamily.</text>
</comment>
<accession>A0ABX8SFM1</accession>
<feature type="transmembrane region" description="Helical" evidence="5">
    <location>
        <begin position="284"/>
        <end position="301"/>
    </location>
</feature>
<feature type="transmembrane region" description="Helical" evidence="5">
    <location>
        <begin position="143"/>
        <end position="161"/>
    </location>
</feature>
<dbReference type="Pfam" id="PF07690">
    <property type="entry name" value="MFS_1"/>
    <property type="match status" value="1"/>
</dbReference>
<dbReference type="PROSITE" id="PS50850">
    <property type="entry name" value="MFS"/>
    <property type="match status" value="1"/>
</dbReference>
<proteinExistence type="inferred from homology"/>
<feature type="transmembrane region" description="Helical" evidence="5">
    <location>
        <begin position="173"/>
        <end position="191"/>
    </location>
</feature>
<feature type="domain" description="Major facilitator superfamily (MFS) profile" evidence="6">
    <location>
        <begin position="18"/>
        <end position="394"/>
    </location>
</feature>
<protein>
    <submittedName>
        <fullName evidence="7">MFS transporter</fullName>
    </submittedName>
</protein>
<feature type="transmembrane region" description="Helical" evidence="5">
    <location>
        <begin position="307"/>
        <end position="332"/>
    </location>
</feature>
<feature type="transmembrane region" description="Helical" evidence="5">
    <location>
        <begin position="18"/>
        <end position="36"/>
    </location>
</feature>
<keyword evidence="5" id="KW-0812">Transmembrane</keyword>
<feature type="transmembrane region" description="Helical" evidence="5">
    <location>
        <begin position="344"/>
        <end position="365"/>
    </location>
</feature>
<name>A0ABX8SFM1_9ACTN</name>
<organism evidence="7 8">
    <name type="scientific">Tessaracoccus palaemonis</name>
    <dbReference type="NCBI Taxonomy" id="2829499"/>
    <lineage>
        <taxon>Bacteria</taxon>
        <taxon>Bacillati</taxon>
        <taxon>Actinomycetota</taxon>
        <taxon>Actinomycetes</taxon>
        <taxon>Propionibacteriales</taxon>
        <taxon>Propionibacteriaceae</taxon>
        <taxon>Tessaracoccus</taxon>
    </lineage>
</organism>
<keyword evidence="5" id="KW-0472">Membrane</keyword>
<dbReference type="EMBL" id="CP079216">
    <property type="protein sequence ID" value="QXT62075.1"/>
    <property type="molecule type" value="Genomic_DNA"/>
</dbReference>
<keyword evidence="5" id="KW-1133">Transmembrane helix</keyword>
<gene>
    <name evidence="7" type="ORF">KDB89_09850</name>
</gene>
<evidence type="ECO:0000313" key="7">
    <source>
        <dbReference type="EMBL" id="QXT62075.1"/>
    </source>
</evidence>
<dbReference type="InterPro" id="IPR011701">
    <property type="entry name" value="MFS"/>
</dbReference>
<reference evidence="7 8" key="1">
    <citation type="submission" date="2021-07" db="EMBL/GenBank/DDBJ databases">
        <title>complete genome sequencing of Tessaracoccus sp.J1M15.</title>
        <authorList>
            <person name="Bae J.-W."/>
            <person name="Kim D.-y."/>
        </authorList>
    </citation>
    <scope>NUCLEOTIDE SEQUENCE [LARGE SCALE GENOMIC DNA]</scope>
    <source>
        <strain evidence="7 8">J1M15</strain>
    </source>
</reference>
<keyword evidence="8" id="KW-1185">Reference proteome</keyword>
<feature type="transmembrane region" description="Helical" evidence="5">
    <location>
        <begin position="253"/>
        <end position="272"/>
    </location>
</feature>
<evidence type="ECO:0000256" key="1">
    <source>
        <dbReference type="ARBA" id="ARBA00004651"/>
    </source>
</evidence>
<feature type="transmembrane region" description="Helical" evidence="5">
    <location>
        <begin position="56"/>
        <end position="75"/>
    </location>
</feature>
<keyword evidence="4" id="KW-1003">Cell membrane</keyword>
<dbReference type="Proteomes" id="UP000824504">
    <property type="component" value="Chromosome"/>
</dbReference>
<dbReference type="CDD" id="cd17324">
    <property type="entry name" value="MFS_NepI_like"/>
    <property type="match status" value="1"/>
</dbReference>
<dbReference type="PANTHER" id="PTHR43271">
    <property type="entry name" value="BLL2771 PROTEIN"/>
    <property type="match status" value="1"/>
</dbReference>
<evidence type="ECO:0000256" key="4">
    <source>
        <dbReference type="ARBA" id="ARBA00022475"/>
    </source>
</evidence>
<evidence type="ECO:0000256" key="3">
    <source>
        <dbReference type="ARBA" id="ARBA00022448"/>
    </source>
</evidence>